<dbReference type="AlphaFoldDB" id="A0A812BVT0"/>
<keyword evidence="1" id="KW-0472">Membrane</keyword>
<feature type="transmembrane region" description="Helical" evidence="1">
    <location>
        <begin position="97"/>
        <end position="119"/>
    </location>
</feature>
<evidence type="ECO:0000313" key="3">
    <source>
        <dbReference type="Proteomes" id="UP000597762"/>
    </source>
</evidence>
<feature type="transmembrane region" description="Helical" evidence="1">
    <location>
        <begin position="140"/>
        <end position="160"/>
    </location>
</feature>
<sequence length="210" mass="24401">MYVSALCCQLLATLPPMFIDYFLLAETGFSPPHSSSSSSYSQFNLLLLLFFFLILPLFPACNSFLFDNVTGACLHSAHTEPLTLILFPAFWNFYSFFNFSFFFFFCLICILHSHMWISWKNIKKPFFLNLFFLKTKRKGIYFMFFSINLSVFFFALIRFVSLSSYLFVSLFLFLLSSFIGFPSFLSTFSLLLHIPPLFISVFLLQCSPSC</sequence>
<feature type="transmembrane region" description="Helical" evidence="1">
    <location>
        <begin position="166"/>
        <end position="192"/>
    </location>
</feature>
<organism evidence="2 3">
    <name type="scientific">Acanthosepion pharaonis</name>
    <name type="common">Pharaoh cuttlefish</name>
    <name type="synonym">Sepia pharaonis</name>
    <dbReference type="NCBI Taxonomy" id="158019"/>
    <lineage>
        <taxon>Eukaryota</taxon>
        <taxon>Metazoa</taxon>
        <taxon>Spiralia</taxon>
        <taxon>Lophotrochozoa</taxon>
        <taxon>Mollusca</taxon>
        <taxon>Cephalopoda</taxon>
        <taxon>Coleoidea</taxon>
        <taxon>Decapodiformes</taxon>
        <taxon>Sepiida</taxon>
        <taxon>Sepiina</taxon>
        <taxon>Sepiidae</taxon>
        <taxon>Acanthosepion</taxon>
    </lineage>
</organism>
<proteinExistence type="predicted"/>
<comment type="caution">
    <text evidence="2">The sequence shown here is derived from an EMBL/GenBank/DDBJ whole genome shotgun (WGS) entry which is preliminary data.</text>
</comment>
<feature type="transmembrane region" description="Helical" evidence="1">
    <location>
        <begin position="41"/>
        <end position="60"/>
    </location>
</feature>
<name>A0A812BVT0_ACAPH</name>
<protein>
    <submittedName>
        <fullName evidence="2">Uncharacterized protein</fullName>
    </submittedName>
</protein>
<dbReference type="Proteomes" id="UP000597762">
    <property type="component" value="Unassembled WGS sequence"/>
</dbReference>
<dbReference type="EMBL" id="CAHIKZ030000887">
    <property type="protein sequence ID" value="CAE1243606.1"/>
    <property type="molecule type" value="Genomic_DNA"/>
</dbReference>
<keyword evidence="1" id="KW-0812">Transmembrane</keyword>
<evidence type="ECO:0000313" key="2">
    <source>
        <dbReference type="EMBL" id="CAE1243606.1"/>
    </source>
</evidence>
<evidence type="ECO:0000256" key="1">
    <source>
        <dbReference type="SAM" id="Phobius"/>
    </source>
</evidence>
<keyword evidence="1" id="KW-1133">Transmembrane helix</keyword>
<keyword evidence="3" id="KW-1185">Reference proteome</keyword>
<accession>A0A812BVT0</accession>
<gene>
    <name evidence="2" type="ORF">SPHA_23893</name>
</gene>
<reference evidence="2" key="1">
    <citation type="submission" date="2021-01" db="EMBL/GenBank/DDBJ databases">
        <authorList>
            <person name="Li R."/>
            <person name="Bekaert M."/>
        </authorList>
    </citation>
    <scope>NUCLEOTIDE SEQUENCE</scope>
    <source>
        <strain evidence="2">Farmed</strain>
    </source>
</reference>